<sequence length="535" mass="57464">MTASLSPKTPATFDQARITVLLASLLVALGSGTNYVPYGPQLGAKLGISHTQLNLVGIGGNVGVNLSGPIWGRIVDARGPKLLMVAGLALLFMGYSGIRWIYDAGLPKDATELSNLAIASLIACSFMTGLGGNGGLTAATNTTARTFPDKVRASTIGLVKSGFGLSAFLFSTIAHIAFPGNTSSFLFLLSLGTSFPMLVGIFLVHPIPPVSSDTYHEIDHASPSVHDDDIQMHPTAHRSETLEGDLGHRQPSMPADGYFRGVQGGHAIELGSPQVLRSPHVSGPALNIYGVRLWKSIDFWIPFATMSLLSGSGLMYINNVGSMAQALYTYRNVDRYDAIDASQWQAKQVSTISLMNFSGRILIGLLSDFIKSRFGLPRSTLLILVAFILLCSQVASAYIEDVSILWRASALLGLGYGGMFSLFATLCIEWYGLPHFSENWGYLSLSPLIGANIFSLAFGRNIDAHQRTDTGYMPPPAKIPARQCLEGLACYVDSIYLTIGACTCAIALSIWTAWRDRRKQAEAGRVGGYSRLEVI</sequence>
<dbReference type="InterPro" id="IPR036259">
    <property type="entry name" value="MFS_trans_sf"/>
</dbReference>
<feature type="transmembrane region" description="Helical" evidence="5">
    <location>
        <begin position="184"/>
        <end position="204"/>
    </location>
</feature>
<feature type="transmembrane region" description="Helical" evidence="5">
    <location>
        <begin position="381"/>
        <end position="399"/>
    </location>
</feature>
<evidence type="ECO:0000313" key="6">
    <source>
        <dbReference type="EMBL" id="KAF9067639.1"/>
    </source>
</evidence>
<dbReference type="GO" id="GO:0000329">
    <property type="term" value="C:fungal-type vacuole membrane"/>
    <property type="evidence" value="ECO:0007669"/>
    <property type="project" value="TreeGrafter"/>
</dbReference>
<dbReference type="EMBL" id="JADNRY010000070">
    <property type="protein sequence ID" value="KAF9067639.1"/>
    <property type="molecule type" value="Genomic_DNA"/>
</dbReference>
<dbReference type="OrthoDB" id="410267at2759"/>
<feature type="transmembrane region" description="Helical" evidence="5">
    <location>
        <begin position="82"/>
        <end position="102"/>
    </location>
</feature>
<evidence type="ECO:0000256" key="5">
    <source>
        <dbReference type="SAM" id="Phobius"/>
    </source>
</evidence>
<gene>
    <name evidence="6" type="ORF">BDP27DRAFT_1392997</name>
</gene>
<reference evidence="6" key="1">
    <citation type="submission" date="2020-11" db="EMBL/GenBank/DDBJ databases">
        <authorList>
            <consortium name="DOE Joint Genome Institute"/>
            <person name="Ahrendt S."/>
            <person name="Riley R."/>
            <person name="Andreopoulos W."/>
            <person name="Labutti K."/>
            <person name="Pangilinan J."/>
            <person name="Ruiz-Duenas F.J."/>
            <person name="Barrasa J.M."/>
            <person name="Sanchez-Garcia M."/>
            <person name="Camarero S."/>
            <person name="Miyauchi S."/>
            <person name="Serrano A."/>
            <person name="Linde D."/>
            <person name="Babiker R."/>
            <person name="Drula E."/>
            <person name="Ayuso-Fernandez I."/>
            <person name="Pacheco R."/>
            <person name="Padilla G."/>
            <person name="Ferreira P."/>
            <person name="Barriuso J."/>
            <person name="Kellner H."/>
            <person name="Castanera R."/>
            <person name="Alfaro M."/>
            <person name="Ramirez L."/>
            <person name="Pisabarro A.G."/>
            <person name="Kuo A."/>
            <person name="Tritt A."/>
            <person name="Lipzen A."/>
            <person name="He G."/>
            <person name="Yan M."/>
            <person name="Ng V."/>
            <person name="Cullen D."/>
            <person name="Martin F."/>
            <person name="Rosso M.-N."/>
            <person name="Henrissat B."/>
            <person name="Hibbett D."/>
            <person name="Martinez A.T."/>
            <person name="Grigoriev I.V."/>
        </authorList>
    </citation>
    <scope>NUCLEOTIDE SEQUENCE</scope>
    <source>
        <strain evidence="6">AH 40177</strain>
    </source>
</reference>
<feature type="transmembrane region" description="Helical" evidence="5">
    <location>
        <begin position="157"/>
        <end position="178"/>
    </location>
</feature>
<evidence type="ECO:0000256" key="1">
    <source>
        <dbReference type="ARBA" id="ARBA00004141"/>
    </source>
</evidence>
<evidence type="ECO:0000256" key="2">
    <source>
        <dbReference type="ARBA" id="ARBA00022692"/>
    </source>
</evidence>
<dbReference type="InterPro" id="IPR011701">
    <property type="entry name" value="MFS"/>
</dbReference>
<keyword evidence="2 5" id="KW-0812">Transmembrane</keyword>
<proteinExistence type="predicted"/>
<dbReference type="GO" id="GO:0022857">
    <property type="term" value="F:transmembrane transporter activity"/>
    <property type="evidence" value="ECO:0007669"/>
    <property type="project" value="InterPro"/>
</dbReference>
<dbReference type="PANTHER" id="PTHR21576:SF160">
    <property type="entry name" value="NODULIN-LIKE DOMAIN-CONTAINING PROTEIN"/>
    <property type="match status" value="1"/>
</dbReference>
<name>A0A9P5U6E0_9AGAR</name>
<evidence type="ECO:0000313" key="7">
    <source>
        <dbReference type="Proteomes" id="UP000772434"/>
    </source>
</evidence>
<evidence type="ECO:0000256" key="4">
    <source>
        <dbReference type="ARBA" id="ARBA00023136"/>
    </source>
</evidence>
<feature type="transmembrane region" description="Helical" evidence="5">
    <location>
        <begin position="495"/>
        <end position="514"/>
    </location>
</feature>
<keyword evidence="7" id="KW-1185">Reference proteome</keyword>
<evidence type="ECO:0000256" key="3">
    <source>
        <dbReference type="ARBA" id="ARBA00022989"/>
    </source>
</evidence>
<dbReference type="AlphaFoldDB" id="A0A9P5U6E0"/>
<dbReference type="SUPFAM" id="SSF103473">
    <property type="entry name" value="MFS general substrate transporter"/>
    <property type="match status" value="1"/>
</dbReference>
<accession>A0A9P5U6E0</accession>
<protein>
    <submittedName>
        <fullName evidence="6">Major facilitator superfamily domain-containing protein</fullName>
    </submittedName>
</protein>
<comment type="caution">
    <text evidence="6">The sequence shown here is derived from an EMBL/GenBank/DDBJ whole genome shotgun (WGS) entry which is preliminary data.</text>
</comment>
<dbReference type="Proteomes" id="UP000772434">
    <property type="component" value="Unassembled WGS sequence"/>
</dbReference>
<comment type="subcellular location">
    <subcellularLocation>
        <location evidence="1">Membrane</location>
        <topology evidence="1">Multi-pass membrane protein</topology>
    </subcellularLocation>
</comment>
<feature type="transmembrane region" description="Helical" evidence="5">
    <location>
        <begin position="114"/>
        <end position="136"/>
    </location>
</feature>
<keyword evidence="3 5" id="KW-1133">Transmembrane helix</keyword>
<organism evidence="6 7">
    <name type="scientific">Rhodocollybia butyracea</name>
    <dbReference type="NCBI Taxonomy" id="206335"/>
    <lineage>
        <taxon>Eukaryota</taxon>
        <taxon>Fungi</taxon>
        <taxon>Dikarya</taxon>
        <taxon>Basidiomycota</taxon>
        <taxon>Agaricomycotina</taxon>
        <taxon>Agaricomycetes</taxon>
        <taxon>Agaricomycetidae</taxon>
        <taxon>Agaricales</taxon>
        <taxon>Marasmiineae</taxon>
        <taxon>Omphalotaceae</taxon>
        <taxon>Rhodocollybia</taxon>
    </lineage>
</organism>
<feature type="transmembrane region" description="Helical" evidence="5">
    <location>
        <begin position="440"/>
        <end position="458"/>
    </location>
</feature>
<dbReference type="Pfam" id="PF07690">
    <property type="entry name" value="MFS_1"/>
    <property type="match status" value="1"/>
</dbReference>
<dbReference type="PANTHER" id="PTHR21576">
    <property type="entry name" value="UNCHARACTERIZED NODULIN-LIKE PROTEIN"/>
    <property type="match status" value="1"/>
</dbReference>
<keyword evidence="4 5" id="KW-0472">Membrane</keyword>
<feature type="transmembrane region" description="Helical" evidence="5">
    <location>
        <begin position="405"/>
        <end position="428"/>
    </location>
</feature>
<dbReference type="Gene3D" id="1.20.1250.20">
    <property type="entry name" value="MFS general substrate transporter like domains"/>
    <property type="match status" value="2"/>
</dbReference>